<keyword evidence="1" id="KW-1133">Transmembrane helix</keyword>
<keyword evidence="1" id="KW-0472">Membrane</keyword>
<feature type="transmembrane region" description="Helical" evidence="1">
    <location>
        <begin position="145"/>
        <end position="166"/>
    </location>
</feature>
<dbReference type="InterPro" id="IPR005804">
    <property type="entry name" value="FA_desaturase_dom"/>
</dbReference>
<dbReference type="Proteomes" id="UP001325479">
    <property type="component" value="Chromosome"/>
</dbReference>
<gene>
    <name evidence="3" type="ORF">U0042_20025</name>
</gene>
<feature type="transmembrane region" description="Helical" evidence="1">
    <location>
        <begin position="210"/>
        <end position="231"/>
    </location>
</feature>
<dbReference type="EMBL" id="CP139965">
    <property type="protein sequence ID" value="WQD76368.1"/>
    <property type="molecule type" value="Genomic_DNA"/>
</dbReference>
<reference evidence="3 4" key="1">
    <citation type="submission" date="2023-12" db="EMBL/GenBank/DDBJ databases">
        <title>Genome sequencing and assembly of bacterial species from a model synthetic community.</title>
        <authorList>
            <person name="Hogle S.L."/>
        </authorList>
    </citation>
    <scope>NUCLEOTIDE SEQUENCE [LARGE SCALE GENOMIC DNA]</scope>
    <source>
        <strain evidence="3 4">HAMBI 2494</strain>
    </source>
</reference>
<evidence type="ECO:0000313" key="4">
    <source>
        <dbReference type="Proteomes" id="UP001325479"/>
    </source>
</evidence>
<keyword evidence="4" id="KW-1185">Reference proteome</keyword>
<evidence type="ECO:0000259" key="2">
    <source>
        <dbReference type="Pfam" id="PF00487"/>
    </source>
</evidence>
<feature type="transmembrane region" description="Helical" evidence="1">
    <location>
        <begin position="95"/>
        <end position="114"/>
    </location>
</feature>
<keyword evidence="1" id="KW-0812">Transmembrane</keyword>
<accession>A0ABZ0WGB6</accession>
<dbReference type="RefSeq" id="WP_114814139.1">
    <property type="nucleotide sequence ID" value="NZ_CP139965.1"/>
</dbReference>
<evidence type="ECO:0000313" key="3">
    <source>
        <dbReference type="EMBL" id="WQD76368.1"/>
    </source>
</evidence>
<dbReference type="Pfam" id="PF00487">
    <property type="entry name" value="FA_desaturase"/>
    <property type="match status" value="1"/>
</dbReference>
<protein>
    <submittedName>
        <fullName evidence="3">Fatty acid desaturase</fullName>
    </submittedName>
</protein>
<feature type="transmembrane region" description="Helical" evidence="1">
    <location>
        <begin position="28"/>
        <end position="49"/>
    </location>
</feature>
<feature type="transmembrane region" description="Helical" evidence="1">
    <location>
        <begin position="56"/>
        <end position="75"/>
    </location>
</feature>
<sequence>MDLRAAASATGRERPPAPRAAIDVRANAALATLAMLAAGVQLIALPCALCAWGPAALIAVVPAMVPIVLLTPMHWGLVHEGIHGQLMPGRRLNEWLARALCIALALPFDTVRFGHLMHHRFTREPYDRPDVHETGAPRWRTWLMYYVRLFGGLYVGELVVPLLAFLPRRLSRTVVLSAVGEEGPVGPEVQRLFGNFAADPVRRYRTRRDWLLSVAVYGASLYMYGAWWPVLAATMYLRGLWLSLADNLPHYGVGLGEPGRARNFRVPRGWPLLLMNHHLHQWHHRYPTLPWTALPAVARAQSGDVDRQNERGVTEKALESAGAHHADIPYFRAALRQLRGPRGVHVQLGVGAHVTDAGSSRPREQ</sequence>
<organism evidence="3 4">
    <name type="scientific">Paraburkholderia kururiensis</name>
    <dbReference type="NCBI Taxonomy" id="984307"/>
    <lineage>
        <taxon>Bacteria</taxon>
        <taxon>Pseudomonadati</taxon>
        <taxon>Pseudomonadota</taxon>
        <taxon>Betaproteobacteria</taxon>
        <taxon>Burkholderiales</taxon>
        <taxon>Burkholderiaceae</taxon>
        <taxon>Paraburkholderia</taxon>
    </lineage>
</organism>
<proteinExistence type="predicted"/>
<feature type="domain" description="Fatty acid desaturase" evidence="2">
    <location>
        <begin position="63"/>
        <end position="300"/>
    </location>
</feature>
<evidence type="ECO:0000256" key="1">
    <source>
        <dbReference type="SAM" id="Phobius"/>
    </source>
</evidence>
<name>A0ABZ0WGB6_9BURK</name>